<dbReference type="PROSITE" id="PS51935">
    <property type="entry name" value="NLPC_P60"/>
    <property type="match status" value="1"/>
</dbReference>
<keyword evidence="8" id="KW-1185">Reference proteome</keyword>
<reference evidence="7" key="1">
    <citation type="submission" date="2021-03" db="EMBL/GenBank/DDBJ databases">
        <authorList>
            <person name="Kanchanasin P."/>
            <person name="Saeng-In P."/>
            <person name="Phongsopitanun W."/>
            <person name="Yuki M."/>
            <person name="Kudo T."/>
            <person name="Ohkuma M."/>
            <person name="Tanasupawat S."/>
        </authorList>
    </citation>
    <scope>NUCLEOTIDE SEQUENCE</scope>
    <source>
        <strain evidence="7">GKU 128</strain>
    </source>
</reference>
<dbReference type="Pfam" id="PF00877">
    <property type="entry name" value="NLPC_P60"/>
    <property type="match status" value="1"/>
</dbReference>
<name>A0A939T3K0_9ACTN</name>
<evidence type="ECO:0000256" key="5">
    <source>
        <dbReference type="SAM" id="SignalP"/>
    </source>
</evidence>
<dbReference type="RefSeq" id="WP_208254374.1">
    <property type="nucleotide sequence ID" value="NZ_JAGEOJ010000002.1"/>
</dbReference>
<keyword evidence="5" id="KW-0732">Signal</keyword>
<sequence>MSSIRRLGLVALPVVASLAAACGSTGHASQAGAASAADPLKGYRFVYSKGDGQYHVYNARKRQVAELNVGTRTVLVHGTKRVFKEKTTKATVTTDAWVRKLRDPFASSKIKSAAFRKELAGVLGSKAPDMLAIAMQYVSGAPAKKDSHGVRYAGDAHYGPMAGGKRQEGSDFNDYLGLTWKYFDGSTDKPEKAQYGSLDCSGFVRMVAGYRMGWPLENKQFTRQRLPRRAVEIEKYAPGRVVIPNKGSKPASLAQLQAGDLLFWDADKGDGKAVDHVGIFLGKDSLGYYRFISSRKTADGPTLGDTGGRSVLNRKGSLYSDTFRSAKRI</sequence>
<proteinExistence type="inferred from homology"/>
<evidence type="ECO:0000256" key="3">
    <source>
        <dbReference type="ARBA" id="ARBA00022801"/>
    </source>
</evidence>
<evidence type="ECO:0000256" key="4">
    <source>
        <dbReference type="ARBA" id="ARBA00022807"/>
    </source>
</evidence>
<evidence type="ECO:0000256" key="1">
    <source>
        <dbReference type="ARBA" id="ARBA00007074"/>
    </source>
</evidence>
<dbReference type="Proteomes" id="UP000669179">
    <property type="component" value="Unassembled WGS sequence"/>
</dbReference>
<organism evidence="7 8">
    <name type="scientific">Actinomadura barringtoniae</name>
    <dbReference type="NCBI Taxonomy" id="1427535"/>
    <lineage>
        <taxon>Bacteria</taxon>
        <taxon>Bacillati</taxon>
        <taxon>Actinomycetota</taxon>
        <taxon>Actinomycetes</taxon>
        <taxon>Streptosporangiales</taxon>
        <taxon>Thermomonosporaceae</taxon>
        <taxon>Actinomadura</taxon>
    </lineage>
</organism>
<dbReference type="Gene3D" id="3.90.1720.10">
    <property type="entry name" value="endopeptidase domain like (from Nostoc punctiforme)"/>
    <property type="match status" value="1"/>
</dbReference>
<evidence type="ECO:0000259" key="6">
    <source>
        <dbReference type="PROSITE" id="PS51935"/>
    </source>
</evidence>
<dbReference type="EMBL" id="JAGEOJ010000002">
    <property type="protein sequence ID" value="MBO2446799.1"/>
    <property type="molecule type" value="Genomic_DNA"/>
</dbReference>
<gene>
    <name evidence="7" type="ORF">J4573_06830</name>
</gene>
<keyword evidence="3" id="KW-0378">Hydrolase</keyword>
<feature type="chain" id="PRO_5039431432" evidence="5">
    <location>
        <begin position="22"/>
        <end position="329"/>
    </location>
</feature>
<evidence type="ECO:0000313" key="8">
    <source>
        <dbReference type="Proteomes" id="UP000669179"/>
    </source>
</evidence>
<comment type="caution">
    <text evidence="7">The sequence shown here is derived from an EMBL/GenBank/DDBJ whole genome shotgun (WGS) entry which is preliminary data.</text>
</comment>
<feature type="signal peptide" evidence="5">
    <location>
        <begin position="1"/>
        <end position="21"/>
    </location>
</feature>
<dbReference type="SUPFAM" id="SSF54001">
    <property type="entry name" value="Cysteine proteinases"/>
    <property type="match status" value="1"/>
</dbReference>
<feature type="domain" description="NlpC/P60" evidence="6">
    <location>
        <begin position="162"/>
        <end position="329"/>
    </location>
</feature>
<keyword evidence="2" id="KW-0645">Protease</keyword>
<accession>A0A939T3K0</accession>
<dbReference type="GO" id="GO:0008234">
    <property type="term" value="F:cysteine-type peptidase activity"/>
    <property type="evidence" value="ECO:0007669"/>
    <property type="project" value="UniProtKB-KW"/>
</dbReference>
<dbReference type="AlphaFoldDB" id="A0A939T3K0"/>
<evidence type="ECO:0000256" key="2">
    <source>
        <dbReference type="ARBA" id="ARBA00022670"/>
    </source>
</evidence>
<protein>
    <submittedName>
        <fullName evidence="7">C40 family peptidase</fullName>
    </submittedName>
</protein>
<dbReference type="GO" id="GO:0006508">
    <property type="term" value="P:proteolysis"/>
    <property type="evidence" value="ECO:0007669"/>
    <property type="project" value="UniProtKB-KW"/>
</dbReference>
<evidence type="ECO:0000313" key="7">
    <source>
        <dbReference type="EMBL" id="MBO2446799.1"/>
    </source>
</evidence>
<dbReference type="InterPro" id="IPR000064">
    <property type="entry name" value="NLP_P60_dom"/>
</dbReference>
<dbReference type="PROSITE" id="PS51257">
    <property type="entry name" value="PROKAR_LIPOPROTEIN"/>
    <property type="match status" value="1"/>
</dbReference>
<keyword evidence="4" id="KW-0788">Thiol protease</keyword>
<comment type="similarity">
    <text evidence="1">Belongs to the peptidase C40 family.</text>
</comment>
<dbReference type="InterPro" id="IPR038765">
    <property type="entry name" value="Papain-like_cys_pep_sf"/>
</dbReference>